<dbReference type="InterPro" id="IPR002629">
    <property type="entry name" value="Met_Synth_C/arc"/>
</dbReference>
<dbReference type="PANTHER" id="PTHR43844">
    <property type="entry name" value="METHIONINE SYNTHASE"/>
    <property type="match status" value="1"/>
</dbReference>
<organism evidence="2 3">
    <name type="scientific">Brenneria goodwinii</name>
    <dbReference type="NCBI Taxonomy" id="1109412"/>
    <lineage>
        <taxon>Bacteria</taxon>
        <taxon>Pseudomonadati</taxon>
        <taxon>Pseudomonadota</taxon>
        <taxon>Gammaproteobacteria</taxon>
        <taxon>Enterobacterales</taxon>
        <taxon>Pectobacteriaceae</taxon>
        <taxon>Brenneria</taxon>
    </lineage>
</organism>
<dbReference type="CDD" id="cd03311">
    <property type="entry name" value="CIMS_C_terminal_like"/>
    <property type="match status" value="1"/>
</dbReference>
<dbReference type="Proteomes" id="UP000044377">
    <property type="component" value="Unassembled WGS sequence"/>
</dbReference>
<dbReference type="STRING" id="1109412.BN1221_01438c"/>
<protein>
    <submittedName>
        <fullName evidence="2">Methionine synthase II (Cobalamin-independent)</fullName>
    </submittedName>
</protein>
<proteinExistence type="predicted"/>
<dbReference type="PANTHER" id="PTHR43844:SF1">
    <property type="entry name" value="METHIONINE SYNTHASE"/>
    <property type="match status" value="1"/>
</dbReference>
<dbReference type="GO" id="GO:0003871">
    <property type="term" value="F:5-methyltetrahydropteroyltriglutamate-homocysteine S-methyltransferase activity"/>
    <property type="evidence" value="ECO:0007669"/>
    <property type="project" value="InterPro"/>
</dbReference>
<evidence type="ECO:0000313" key="3">
    <source>
        <dbReference type="Proteomes" id="UP000044377"/>
    </source>
</evidence>
<dbReference type="OrthoDB" id="6430685at2"/>
<accession>A0A0G4JSV4</accession>
<evidence type="ECO:0000259" key="1">
    <source>
        <dbReference type="Pfam" id="PF01717"/>
    </source>
</evidence>
<feature type="domain" description="Cobalamin-independent methionine synthase MetE C-terminal/archaeal" evidence="1">
    <location>
        <begin position="15"/>
        <end position="113"/>
    </location>
</feature>
<dbReference type="AlphaFoldDB" id="A0A0G4JSV4"/>
<evidence type="ECO:0000313" key="2">
    <source>
        <dbReference type="EMBL" id="CPR15312.1"/>
    </source>
</evidence>
<reference evidence="3" key="1">
    <citation type="submission" date="2015-01" db="EMBL/GenBank/DDBJ databases">
        <authorList>
            <person name="Paterson Steve"/>
        </authorList>
    </citation>
    <scope>NUCLEOTIDE SEQUENCE [LARGE SCALE GENOMIC DNA]</scope>
    <source>
        <strain evidence="3">OBR1</strain>
    </source>
</reference>
<dbReference type="RefSeq" id="WP_048636730.1">
    <property type="nucleotide sequence ID" value="NZ_CGIG01000001.1"/>
</dbReference>
<dbReference type="Pfam" id="PF01717">
    <property type="entry name" value="Meth_synt_2"/>
    <property type="match status" value="1"/>
</dbReference>
<keyword evidence="3" id="KW-1185">Reference proteome</keyword>
<gene>
    <name evidence="2" type="ORF">BN1221_01438c</name>
</gene>
<dbReference type="Gene3D" id="3.20.20.210">
    <property type="match status" value="1"/>
</dbReference>
<dbReference type="SUPFAM" id="SSF51726">
    <property type="entry name" value="UROD/MetE-like"/>
    <property type="match status" value="1"/>
</dbReference>
<dbReference type="GO" id="GO:0009086">
    <property type="term" value="P:methionine biosynthetic process"/>
    <property type="evidence" value="ECO:0007669"/>
    <property type="project" value="InterPro"/>
</dbReference>
<dbReference type="EMBL" id="CGIG01000001">
    <property type="protein sequence ID" value="CPR15312.1"/>
    <property type="molecule type" value="Genomic_DNA"/>
</dbReference>
<sequence>MGTLQQQTPPFRADVVGSYLRPQYLHDARTQFAKGELSAEQLKSVEDKAITELVEKQKRAGLQVITDGEFRRSWWHLDFMWALNGVEKAAISKGYVFADKETRPETARLTGKISGENHAFVEHFKFLLQFAEPGIVPRMTVPSPAQFLAELQRPDNKALTAEIYPTEDELVADIAKAYQTFIKEIYAAGCRNLQLDDCTWGMLVDPKFAGSGAADTPKSTDGCGCGHSHGEVPKNGKVNTLAELYLKANNAAIEGAPADLALTTHVCRGNYHSSWAASGGYQPVADVLFARENVSAYYLEFDTERAGDFSPLAQVSGNKQVVLGLISSKVGELEDKQAVINRINEATRYIPLERLCLSTQCGFASTEEGNILTEEQQWAKIALVKAIADEVWG</sequence>
<dbReference type="GO" id="GO:0008270">
    <property type="term" value="F:zinc ion binding"/>
    <property type="evidence" value="ECO:0007669"/>
    <property type="project" value="InterPro"/>
</dbReference>
<dbReference type="InterPro" id="IPR038071">
    <property type="entry name" value="UROD/MetE-like_sf"/>
</dbReference>
<name>A0A0G4JSV4_9GAMM</name>